<dbReference type="EMBL" id="PVNA01000003">
    <property type="protein sequence ID" value="PRX13498.1"/>
    <property type="molecule type" value="Genomic_DNA"/>
</dbReference>
<name>A0ABX5E3H6_NONUL</name>
<dbReference type="SUPFAM" id="SSF110849">
    <property type="entry name" value="ParB/Sulfiredoxin"/>
    <property type="match status" value="1"/>
</dbReference>
<evidence type="ECO:0000313" key="2">
    <source>
        <dbReference type="Proteomes" id="UP000239997"/>
    </source>
</evidence>
<accession>A0ABX5E3H6</accession>
<keyword evidence="2" id="KW-1185">Reference proteome</keyword>
<dbReference type="InterPro" id="IPR036086">
    <property type="entry name" value="ParB/Sulfiredoxin_sf"/>
</dbReference>
<proteinExistence type="predicted"/>
<protein>
    <recommendedName>
        <fullName evidence="3">ParB/Sulfiredoxin domain-containing protein</fullName>
    </recommendedName>
</protein>
<dbReference type="Proteomes" id="UP000239997">
    <property type="component" value="Unassembled WGS sequence"/>
</dbReference>
<sequence length="193" mass="23049">MFLYDVNGTLFIRNDDRRVMKCVWNGIKMRFYYIANKDTKFMKIDLNDFEQDEQNRYNKVKKMTEEDLMKISPKWAVGKNYTKCSEPKFLPDSDYTIIELNLSKLIESTDFIELNPYELITDDINDFRFVYIIERWDNGLFIDPPTIYLTNNDEKVRITDGRHRTIAAYHTGAELIPVAIHKSFNIERLDYLN</sequence>
<comment type="caution">
    <text evidence="1">The sequence shown here is derived from an EMBL/GenBank/DDBJ whole genome shotgun (WGS) entry which is preliminary data.</text>
</comment>
<evidence type="ECO:0008006" key="3">
    <source>
        <dbReference type="Google" id="ProtNLM"/>
    </source>
</evidence>
<gene>
    <name evidence="1" type="ORF">LY02_01741</name>
</gene>
<organism evidence="1 2">
    <name type="scientific">Nonlabens ulvanivorans</name>
    <name type="common">Persicivirga ulvanivorans</name>
    <dbReference type="NCBI Taxonomy" id="906888"/>
    <lineage>
        <taxon>Bacteria</taxon>
        <taxon>Pseudomonadati</taxon>
        <taxon>Bacteroidota</taxon>
        <taxon>Flavobacteriia</taxon>
        <taxon>Flavobacteriales</taxon>
        <taxon>Flavobacteriaceae</taxon>
        <taxon>Nonlabens</taxon>
    </lineage>
</organism>
<evidence type="ECO:0000313" key="1">
    <source>
        <dbReference type="EMBL" id="PRX13498.1"/>
    </source>
</evidence>
<reference evidence="1 2" key="1">
    <citation type="submission" date="2018-03" db="EMBL/GenBank/DDBJ databases">
        <title>Genomic Encyclopedia of Archaeal and Bacterial Type Strains, Phase II (KMG-II): from individual species to whole genera.</title>
        <authorList>
            <person name="Goeker M."/>
        </authorList>
    </citation>
    <scope>NUCLEOTIDE SEQUENCE [LARGE SCALE GENOMIC DNA]</scope>
    <source>
        <strain evidence="1 2">DSM 22727</strain>
    </source>
</reference>